<protein>
    <submittedName>
        <fullName evidence="1">Uncharacterized protein</fullName>
    </submittedName>
</protein>
<sequence length="109" mass="13161">MYYQLRRFNNFDELSKYNNQLANELKKDLGQGEWQHRDLIVFDTIKDLIIYHFFEAKAPFNKDLEIDIKDTETFIDLEKVGMQMLESKENNMYWQSFNNDLVASVKGFY</sequence>
<accession>A0A8S5P9C3</accession>
<evidence type="ECO:0000313" key="1">
    <source>
        <dbReference type="EMBL" id="DAE03578.1"/>
    </source>
</evidence>
<reference evidence="1" key="1">
    <citation type="journal article" date="2021" name="Proc. Natl. Acad. Sci. U.S.A.">
        <title>A Catalog of Tens of Thousands of Viruses from Human Metagenomes Reveals Hidden Associations with Chronic Diseases.</title>
        <authorList>
            <person name="Tisza M.J."/>
            <person name="Buck C.B."/>
        </authorList>
    </citation>
    <scope>NUCLEOTIDE SEQUENCE</scope>
    <source>
        <strain evidence="1">CtpoI7</strain>
    </source>
</reference>
<organism evidence="1">
    <name type="scientific">Siphoviridae sp. ctpoI7</name>
    <dbReference type="NCBI Taxonomy" id="2825678"/>
    <lineage>
        <taxon>Viruses</taxon>
        <taxon>Duplodnaviria</taxon>
        <taxon>Heunggongvirae</taxon>
        <taxon>Uroviricota</taxon>
        <taxon>Caudoviricetes</taxon>
    </lineage>
</organism>
<name>A0A8S5P9C3_9CAUD</name>
<proteinExistence type="predicted"/>
<dbReference type="EMBL" id="BK015368">
    <property type="protein sequence ID" value="DAE03578.1"/>
    <property type="molecule type" value="Genomic_DNA"/>
</dbReference>